<feature type="repeat" description="ANK" evidence="3">
    <location>
        <begin position="104"/>
        <end position="136"/>
    </location>
</feature>
<dbReference type="InterPro" id="IPR036770">
    <property type="entry name" value="Ankyrin_rpt-contain_sf"/>
</dbReference>
<dbReference type="SUPFAM" id="SSF48403">
    <property type="entry name" value="Ankyrin repeat"/>
    <property type="match status" value="1"/>
</dbReference>
<organism evidence="4 5">
    <name type="scientific">Trichoderma harzianum</name>
    <name type="common">Hypocrea lixii</name>
    <dbReference type="NCBI Taxonomy" id="5544"/>
    <lineage>
        <taxon>Eukaryota</taxon>
        <taxon>Fungi</taxon>
        <taxon>Dikarya</taxon>
        <taxon>Ascomycota</taxon>
        <taxon>Pezizomycotina</taxon>
        <taxon>Sordariomycetes</taxon>
        <taxon>Hypocreomycetidae</taxon>
        <taxon>Hypocreales</taxon>
        <taxon>Hypocreaceae</taxon>
        <taxon>Trichoderma</taxon>
    </lineage>
</organism>
<dbReference type="PANTHER" id="PTHR24173:SF74">
    <property type="entry name" value="ANKYRIN REPEAT DOMAIN-CONTAINING PROTEIN 16"/>
    <property type="match status" value="1"/>
</dbReference>
<evidence type="ECO:0000256" key="3">
    <source>
        <dbReference type="PROSITE-ProRule" id="PRU00023"/>
    </source>
</evidence>
<feature type="repeat" description="ANK" evidence="3">
    <location>
        <begin position="71"/>
        <end position="103"/>
    </location>
</feature>
<accession>A0A2K0UEQ7</accession>
<evidence type="ECO:0000313" key="4">
    <source>
        <dbReference type="EMBL" id="PNP56274.1"/>
    </source>
</evidence>
<feature type="repeat" description="ANK" evidence="3">
    <location>
        <begin position="212"/>
        <end position="244"/>
    </location>
</feature>
<dbReference type="Proteomes" id="UP000236290">
    <property type="component" value="Unassembled WGS sequence"/>
</dbReference>
<evidence type="ECO:0000256" key="1">
    <source>
        <dbReference type="ARBA" id="ARBA00022737"/>
    </source>
</evidence>
<keyword evidence="1" id="KW-0677">Repeat</keyword>
<dbReference type="AlphaFoldDB" id="A0A2K0UEQ7"/>
<dbReference type="OrthoDB" id="4892373at2759"/>
<dbReference type="Gene3D" id="1.25.40.20">
    <property type="entry name" value="Ankyrin repeat-containing domain"/>
    <property type="match status" value="3"/>
</dbReference>
<keyword evidence="2 3" id="KW-0040">ANK repeat</keyword>
<dbReference type="PROSITE" id="PS50297">
    <property type="entry name" value="ANK_REP_REGION"/>
    <property type="match status" value="4"/>
</dbReference>
<proteinExistence type="predicted"/>
<dbReference type="InterPro" id="IPR002110">
    <property type="entry name" value="Ankyrin_rpt"/>
</dbReference>
<evidence type="ECO:0000256" key="2">
    <source>
        <dbReference type="ARBA" id="ARBA00023043"/>
    </source>
</evidence>
<dbReference type="PROSITE" id="PS50088">
    <property type="entry name" value="ANK_REPEAT"/>
    <property type="match status" value="4"/>
</dbReference>
<reference evidence="4 5" key="1">
    <citation type="submission" date="2017-02" db="EMBL/GenBank/DDBJ databases">
        <title>Genomes of Trichoderma spp. with biocontrol activity.</title>
        <authorList>
            <person name="Gardiner D."/>
            <person name="Kazan K."/>
            <person name="Vos C."/>
            <person name="Harvey P."/>
        </authorList>
    </citation>
    <scope>NUCLEOTIDE SEQUENCE [LARGE SCALE GENOMIC DNA]</scope>
    <source>
        <strain evidence="4 5">Tr1</strain>
    </source>
</reference>
<dbReference type="PRINTS" id="PR01415">
    <property type="entry name" value="ANKYRIN"/>
</dbReference>
<comment type="caution">
    <text evidence="4">The sequence shown here is derived from an EMBL/GenBank/DDBJ whole genome shotgun (WGS) entry which is preliminary data.</text>
</comment>
<dbReference type="PANTHER" id="PTHR24173">
    <property type="entry name" value="ANKYRIN REPEAT CONTAINING"/>
    <property type="match status" value="1"/>
</dbReference>
<gene>
    <name evidence="4" type="ORF">THARTR1_03799</name>
</gene>
<name>A0A2K0UEQ7_TRIHA</name>
<dbReference type="EMBL" id="MTYI01000048">
    <property type="protein sequence ID" value="PNP56274.1"/>
    <property type="molecule type" value="Genomic_DNA"/>
</dbReference>
<protein>
    <submittedName>
        <fullName evidence="4">Uncharacterized protein</fullName>
    </submittedName>
</protein>
<evidence type="ECO:0000313" key="5">
    <source>
        <dbReference type="Proteomes" id="UP000236290"/>
    </source>
</evidence>
<feature type="repeat" description="ANK" evidence="3">
    <location>
        <begin position="248"/>
        <end position="285"/>
    </location>
</feature>
<dbReference type="Pfam" id="PF12796">
    <property type="entry name" value="Ank_2"/>
    <property type="match status" value="2"/>
</dbReference>
<dbReference type="SMART" id="SM00248">
    <property type="entry name" value="ANK"/>
    <property type="match status" value="6"/>
</dbReference>
<dbReference type="Pfam" id="PF00023">
    <property type="entry name" value="Ank"/>
    <property type="match status" value="1"/>
</dbReference>
<sequence length="317" mass="34493">MTSEIREARPSAEEVYSILSGSESLKNEAGSSCNCEVASVQTESQKLIKACQRPDGYDEVVSLLENEGNLHNKGAIQQAASHGRLNVVQQFLARGADVNQLDYCNQTALHCAAACGHADITKLLLEHGAKIDIKDEEEQLPLHCASGQGQLEVVETLLAHDVTGATLLSTDCYEQMPLHCAAKRGFTNVVRFLIGRMNNNGNDSAVVKTDARQRTALHLAAGYGSEAVVRLLLDNVAEKGFVDSLDETEMTALHWATIGRQRNGSYTKVMEVLLERGADVNIRGGTGYKTAINHARDNQDEERITVLLRADGRAHAR</sequence>